<protein>
    <submittedName>
        <fullName evidence="3">Toxin ParE1/3/4</fullName>
    </submittedName>
</protein>
<evidence type="ECO:0000256" key="2">
    <source>
        <dbReference type="ARBA" id="ARBA00022649"/>
    </source>
</evidence>
<proteinExistence type="inferred from homology"/>
<reference evidence="3 4" key="1">
    <citation type="submission" date="2023-07" db="EMBL/GenBank/DDBJ databases">
        <title>Sorghum-associated microbial communities from plants grown in Nebraska, USA.</title>
        <authorList>
            <person name="Schachtman D."/>
        </authorList>
    </citation>
    <scope>NUCLEOTIDE SEQUENCE [LARGE SCALE GENOMIC DNA]</scope>
    <source>
        <strain evidence="3 4">584</strain>
    </source>
</reference>
<comment type="caution">
    <text evidence="3">The sequence shown here is derived from an EMBL/GenBank/DDBJ whole genome shotgun (WGS) entry which is preliminary data.</text>
</comment>
<dbReference type="Gene3D" id="3.30.2310.20">
    <property type="entry name" value="RelE-like"/>
    <property type="match status" value="1"/>
</dbReference>
<sequence length="100" mass="11088">MKATLSRQALRDLTDAARWIAQDNPGAARAFRKSVDDAAARIGSQANIGVLRPHLASAPYRFLVLRDFPYILVYNATRRPPRVVRILHGARDLPALLDGL</sequence>
<accession>A0ABU1JMF1</accession>
<dbReference type="InterPro" id="IPR007712">
    <property type="entry name" value="RelE/ParE_toxin"/>
</dbReference>
<dbReference type="Pfam" id="PF05016">
    <property type="entry name" value="ParE_toxin"/>
    <property type="match status" value="1"/>
</dbReference>
<keyword evidence="2" id="KW-1277">Toxin-antitoxin system</keyword>
<dbReference type="InterPro" id="IPR051803">
    <property type="entry name" value="TA_system_RelE-like_toxin"/>
</dbReference>
<dbReference type="Proteomes" id="UP001262410">
    <property type="component" value="Unassembled WGS sequence"/>
</dbReference>
<dbReference type="RefSeq" id="WP_309792762.1">
    <property type="nucleotide sequence ID" value="NZ_JAVDPW010000002.1"/>
</dbReference>
<dbReference type="PANTHER" id="PTHR33755">
    <property type="entry name" value="TOXIN PARE1-RELATED"/>
    <property type="match status" value="1"/>
</dbReference>
<evidence type="ECO:0000313" key="3">
    <source>
        <dbReference type="EMBL" id="MDR6288739.1"/>
    </source>
</evidence>
<evidence type="ECO:0000313" key="4">
    <source>
        <dbReference type="Proteomes" id="UP001262410"/>
    </source>
</evidence>
<dbReference type="EMBL" id="JAVDPW010000002">
    <property type="protein sequence ID" value="MDR6288739.1"/>
    <property type="molecule type" value="Genomic_DNA"/>
</dbReference>
<dbReference type="InterPro" id="IPR035093">
    <property type="entry name" value="RelE/ParE_toxin_dom_sf"/>
</dbReference>
<name>A0ABU1JMF1_9PROT</name>
<evidence type="ECO:0000256" key="1">
    <source>
        <dbReference type="ARBA" id="ARBA00006226"/>
    </source>
</evidence>
<dbReference type="PANTHER" id="PTHR33755:SF8">
    <property type="entry name" value="TOXIN PARE2"/>
    <property type="match status" value="1"/>
</dbReference>
<organism evidence="3 4">
    <name type="scientific">Inquilinus ginsengisoli</name>
    <dbReference type="NCBI Taxonomy" id="363840"/>
    <lineage>
        <taxon>Bacteria</taxon>
        <taxon>Pseudomonadati</taxon>
        <taxon>Pseudomonadota</taxon>
        <taxon>Alphaproteobacteria</taxon>
        <taxon>Rhodospirillales</taxon>
        <taxon>Rhodospirillaceae</taxon>
        <taxon>Inquilinus</taxon>
    </lineage>
</organism>
<gene>
    <name evidence="3" type="ORF">E9232_001246</name>
</gene>
<comment type="similarity">
    <text evidence="1">Belongs to the RelE toxin family.</text>
</comment>
<keyword evidence="4" id="KW-1185">Reference proteome</keyword>